<name>A0AAV1S2Y7_9ROSI</name>
<dbReference type="EMBL" id="CAWUPB010001168">
    <property type="protein sequence ID" value="CAK7345774.1"/>
    <property type="molecule type" value="Genomic_DNA"/>
</dbReference>
<reference evidence="1 2" key="1">
    <citation type="submission" date="2024-01" db="EMBL/GenBank/DDBJ databases">
        <authorList>
            <person name="Waweru B."/>
        </authorList>
    </citation>
    <scope>NUCLEOTIDE SEQUENCE [LARGE SCALE GENOMIC DNA]</scope>
</reference>
<evidence type="ECO:0000313" key="2">
    <source>
        <dbReference type="Proteomes" id="UP001314170"/>
    </source>
</evidence>
<protein>
    <submittedName>
        <fullName evidence="1">Uncharacterized protein</fullName>
    </submittedName>
</protein>
<gene>
    <name evidence="1" type="ORF">DCAF_LOCUS18436</name>
</gene>
<sequence>MLIHFSSPHGLQETTDFVSHPDPPFFSSSFGGLLLVAEEAKVKQEDRWQLLSLSPIFPTVDETSQSCDDIEILANGDESEEGDILPDLEVLELSLFAEIESNTGRATVNKKLLKSQLFEIGRIYCDRLEDIFEENEIEPEMIRSDGHQLPRFIHCGNVFLWICSKDYLLIDECCISESWSLYRAKISSEPGK</sequence>
<comment type="caution">
    <text evidence="1">The sequence shown here is derived from an EMBL/GenBank/DDBJ whole genome shotgun (WGS) entry which is preliminary data.</text>
</comment>
<accession>A0AAV1S2Y7</accession>
<evidence type="ECO:0000313" key="1">
    <source>
        <dbReference type="EMBL" id="CAK7345774.1"/>
    </source>
</evidence>
<proteinExistence type="predicted"/>
<dbReference type="Proteomes" id="UP001314170">
    <property type="component" value="Unassembled WGS sequence"/>
</dbReference>
<keyword evidence="2" id="KW-1185">Reference proteome</keyword>
<dbReference type="AlphaFoldDB" id="A0AAV1S2Y7"/>
<organism evidence="1 2">
    <name type="scientific">Dovyalis caffra</name>
    <dbReference type="NCBI Taxonomy" id="77055"/>
    <lineage>
        <taxon>Eukaryota</taxon>
        <taxon>Viridiplantae</taxon>
        <taxon>Streptophyta</taxon>
        <taxon>Embryophyta</taxon>
        <taxon>Tracheophyta</taxon>
        <taxon>Spermatophyta</taxon>
        <taxon>Magnoliopsida</taxon>
        <taxon>eudicotyledons</taxon>
        <taxon>Gunneridae</taxon>
        <taxon>Pentapetalae</taxon>
        <taxon>rosids</taxon>
        <taxon>fabids</taxon>
        <taxon>Malpighiales</taxon>
        <taxon>Salicaceae</taxon>
        <taxon>Flacourtieae</taxon>
        <taxon>Dovyalis</taxon>
    </lineage>
</organism>